<dbReference type="STRING" id="1035707.SAMN05216552_103720"/>
<dbReference type="AlphaFoldDB" id="A0A1I7LTD0"/>
<dbReference type="EMBL" id="FPBO01000037">
    <property type="protein sequence ID" value="SFV12872.1"/>
    <property type="molecule type" value="Genomic_DNA"/>
</dbReference>
<dbReference type="Pfam" id="PF26468">
    <property type="entry name" value="GIY_YIG_3"/>
    <property type="match status" value="1"/>
</dbReference>
<dbReference type="RefSeq" id="WP_143133348.1">
    <property type="nucleotide sequence ID" value="NZ_FPBO01000037.1"/>
</dbReference>
<dbReference type="OrthoDB" id="7107773at2"/>
<feature type="domain" description="GIY-YIG" evidence="2">
    <location>
        <begin position="165"/>
        <end position="390"/>
    </location>
</feature>
<gene>
    <name evidence="3" type="ORF">SAMN05216552_103720</name>
</gene>
<feature type="domain" description="DUF6884" evidence="1">
    <location>
        <begin position="27"/>
        <end position="148"/>
    </location>
</feature>
<dbReference type="Proteomes" id="UP000199391">
    <property type="component" value="Unassembled WGS sequence"/>
</dbReference>
<evidence type="ECO:0000259" key="2">
    <source>
        <dbReference type="Pfam" id="PF26468"/>
    </source>
</evidence>
<protein>
    <submittedName>
        <fullName evidence="3">Uncharacterized protein</fullName>
    </submittedName>
</protein>
<dbReference type="Pfam" id="PF21818">
    <property type="entry name" value="DUF6884"/>
    <property type="match status" value="1"/>
</dbReference>
<evidence type="ECO:0000259" key="1">
    <source>
        <dbReference type="Pfam" id="PF21818"/>
    </source>
</evidence>
<keyword evidence="4" id="KW-1185">Reference proteome</keyword>
<dbReference type="InterPro" id="IPR058782">
    <property type="entry name" value="GIY_YIG_3"/>
</dbReference>
<dbReference type="InterPro" id="IPR049251">
    <property type="entry name" value="DUF6884"/>
</dbReference>
<evidence type="ECO:0000313" key="3">
    <source>
        <dbReference type="EMBL" id="SFV12872.1"/>
    </source>
</evidence>
<proteinExistence type="predicted"/>
<sequence>MNLSGFLWTMKYVRGRKNNTSDPARPVILVSCGKQKLDYSAPAKDLYISRRFRAARKFAENFGSNWFILSAKHGLVAPDQVLDPYDQDLNLLTARAKNLWVETIVTGLLKCNLVSRYLVVLATGAYGELLRERLRQEEFLVIYPLSDISEDIHADILERVNANPDRLSHYNRFYNLLWRLQQIPGQMIPFNDFEGKNLPKAGVYFFFDGRESTRFFHHETFRVIRIGTHGVSKGSKSLLWQRLRTHRGNDDGSGSHRSSIFRLHVGNAILASQKKELTSWGVGDNASKEIRDGEVQLESEVSQYLRDLRVAYLPVFDEASVDSDRSYIEKNSISLLTQGGAIDLPSANWLGNFSNSKNVRNSGLWNVNYVGDNYDPEFLNVFEKLIAKYEKGKISTKSLAPVNWRLNMLRGSIGQNELF</sequence>
<evidence type="ECO:0000313" key="4">
    <source>
        <dbReference type="Proteomes" id="UP000199391"/>
    </source>
</evidence>
<accession>A0A1I7LTD0</accession>
<name>A0A1I7LTD0_9BURK</name>
<organism evidence="3 4">
    <name type="scientific">Pseudoduganella namucuonensis</name>
    <dbReference type="NCBI Taxonomy" id="1035707"/>
    <lineage>
        <taxon>Bacteria</taxon>
        <taxon>Pseudomonadati</taxon>
        <taxon>Pseudomonadota</taxon>
        <taxon>Betaproteobacteria</taxon>
        <taxon>Burkholderiales</taxon>
        <taxon>Oxalobacteraceae</taxon>
        <taxon>Telluria group</taxon>
        <taxon>Pseudoduganella</taxon>
    </lineage>
</organism>
<reference evidence="4" key="1">
    <citation type="submission" date="2016-10" db="EMBL/GenBank/DDBJ databases">
        <authorList>
            <person name="Varghese N."/>
            <person name="Submissions S."/>
        </authorList>
    </citation>
    <scope>NUCLEOTIDE SEQUENCE [LARGE SCALE GENOMIC DNA]</scope>
    <source>
        <strain evidence="4">CGMCC 1.11014</strain>
    </source>
</reference>